<evidence type="ECO:0000313" key="2">
    <source>
        <dbReference type="Proteomes" id="UP001164539"/>
    </source>
</evidence>
<gene>
    <name evidence="1" type="ORF">OWV82_020252</name>
</gene>
<protein>
    <submittedName>
        <fullName evidence="1">Receptor-like protein</fullName>
    </submittedName>
</protein>
<organism evidence="1 2">
    <name type="scientific">Melia azedarach</name>
    <name type="common">Chinaberry tree</name>
    <dbReference type="NCBI Taxonomy" id="155640"/>
    <lineage>
        <taxon>Eukaryota</taxon>
        <taxon>Viridiplantae</taxon>
        <taxon>Streptophyta</taxon>
        <taxon>Embryophyta</taxon>
        <taxon>Tracheophyta</taxon>
        <taxon>Spermatophyta</taxon>
        <taxon>Magnoliopsida</taxon>
        <taxon>eudicotyledons</taxon>
        <taxon>Gunneridae</taxon>
        <taxon>Pentapetalae</taxon>
        <taxon>rosids</taxon>
        <taxon>malvids</taxon>
        <taxon>Sapindales</taxon>
        <taxon>Meliaceae</taxon>
        <taxon>Melia</taxon>
    </lineage>
</organism>
<evidence type="ECO:0000313" key="1">
    <source>
        <dbReference type="EMBL" id="KAJ4706622.1"/>
    </source>
</evidence>
<dbReference type="EMBL" id="CM051404">
    <property type="protein sequence ID" value="KAJ4706622.1"/>
    <property type="molecule type" value="Genomic_DNA"/>
</dbReference>
<reference evidence="1 2" key="1">
    <citation type="journal article" date="2023" name="Science">
        <title>Complex scaffold remodeling in plant triterpene biosynthesis.</title>
        <authorList>
            <person name="De La Pena R."/>
            <person name="Hodgson H."/>
            <person name="Liu J.C."/>
            <person name="Stephenson M.J."/>
            <person name="Martin A.C."/>
            <person name="Owen C."/>
            <person name="Harkess A."/>
            <person name="Leebens-Mack J."/>
            <person name="Jimenez L.E."/>
            <person name="Osbourn A."/>
            <person name="Sattely E.S."/>
        </authorList>
    </citation>
    <scope>NUCLEOTIDE SEQUENCE [LARGE SCALE GENOMIC DNA]</scope>
    <source>
        <strain evidence="2">cv. JPN11</strain>
        <tissue evidence="1">Leaf</tissue>
    </source>
</reference>
<accession>A0ACC1X5L7</accession>
<keyword evidence="2" id="KW-1185">Reference proteome</keyword>
<dbReference type="Proteomes" id="UP001164539">
    <property type="component" value="Chromosome 11"/>
</dbReference>
<name>A0ACC1X5L7_MELAZ</name>
<proteinExistence type="predicted"/>
<comment type="caution">
    <text evidence="1">The sequence shown here is derived from an EMBL/GenBank/DDBJ whole genome shotgun (WGS) entry which is preliminary data.</text>
</comment>
<sequence>MGNLSLCFFAFMYLVSSSLLFHTAAFTHFASSLHPVCHDQERSALLKFKDSLIIDQFASIDPSAYPKVASWEPDKENGNCCLWDGIECDEETGHVVKLDLSSSFLYCSINSTSSLFHLVHLQWLNLADNNFDLSTIPSGIINLTRLSHLNLSFSVFSGQIPREILELSKLVSLDLSYNYDLELQNPSLKHLVGNMFNLNVLDLSRVKISSPIPPALTNLSSLTFLSFRRCGLQGKILSSLADLTKLEHLDLSYNGFSGELPASFGNLTQLNYLSISGNNNSPVQTSDSLSWIANLQNLTYLKLSNRSLTGELPFALMNLTQLTALDLSYNQLIGPIPAWLMNLNKLRSLILDSNKLSGQIPFEIKNLTQLQDLRLLSNGLEGSIPSSIFELKDLQQLSLSLNYLSGTVDLSMFILHLKSLETLDLSSNKLSLITGTAVNTTLPKFIVIGFSSCNLSNFPYFLHNQDQLASLDLSSNKIAGQVPAWFLNVATNSLEYLNLSSNQLTSFGHKLDVLPWTGLDTLDLSFNKLQGQLPVPSGCEFSYIVSNNELTGHVPPRICNLNKLRALDLSYNNLSGMLPKCLANFSQELSILKLKGNNFHGSIPQTFMNSSKLMMIDLSNNSFQGRIPQSLANCVRLKFLNLGNNQIADFFPSWLGTLPVLEVLVLKFNKLYGIIEDPKTGLEFPKLRIIDVSHNRFTGNLPSKYFWCWNAMKDTNASKLTYLHETFLPQSHPVGPLYGSFDYSLILSNKGTNMEYEKLSNLITAVILSSNEFVGEIPTSIASLKGLRTLNLSNNNLEGHIPSSLGNLTVIESLDLSNNKLSGEIPQQLGGLTALAVFDVSNNHLTGPIPGGTQFTTFNRSSFDGNPGLCGEFLLKKCEKSEAPEDENPQSKSPFAFSWKIVVIGYACGTIIGVVLGHIFSTRKQEWLVTTFRLPLKTTAGRKRRRRN</sequence>